<sequence>MTPASPCLGPTLTAGPSRATCCKTPTFPQHAPHPQRPTPHSPILHAGDLPCQLPRHEPRGPAPPITSHIPSLSAAAALLHINTAVPQPTEHMLSAATTASSVSNSPL</sequence>
<keyword evidence="3" id="KW-1185">Reference proteome</keyword>
<proteinExistence type="predicted"/>
<dbReference type="EMBL" id="JARKIE010000141">
    <property type="protein sequence ID" value="KAJ7677204.1"/>
    <property type="molecule type" value="Genomic_DNA"/>
</dbReference>
<dbReference type="AlphaFoldDB" id="A0AAD7G856"/>
<reference evidence="2" key="1">
    <citation type="submission" date="2023-03" db="EMBL/GenBank/DDBJ databases">
        <title>Massive genome expansion in bonnet fungi (Mycena s.s.) driven by repeated elements and novel gene families across ecological guilds.</title>
        <authorList>
            <consortium name="Lawrence Berkeley National Laboratory"/>
            <person name="Harder C.B."/>
            <person name="Miyauchi S."/>
            <person name="Viragh M."/>
            <person name="Kuo A."/>
            <person name="Thoen E."/>
            <person name="Andreopoulos B."/>
            <person name="Lu D."/>
            <person name="Skrede I."/>
            <person name="Drula E."/>
            <person name="Henrissat B."/>
            <person name="Morin E."/>
            <person name="Kohler A."/>
            <person name="Barry K."/>
            <person name="LaButti K."/>
            <person name="Morin E."/>
            <person name="Salamov A."/>
            <person name="Lipzen A."/>
            <person name="Mereny Z."/>
            <person name="Hegedus B."/>
            <person name="Baldrian P."/>
            <person name="Stursova M."/>
            <person name="Weitz H."/>
            <person name="Taylor A."/>
            <person name="Grigoriev I.V."/>
            <person name="Nagy L.G."/>
            <person name="Martin F."/>
            <person name="Kauserud H."/>
        </authorList>
    </citation>
    <scope>NUCLEOTIDE SEQUENCE</scope>
    <source>
        <strain evidence="2">CBHHK067</strain>
    </source>
</reference>
<organism evidence="2 3">
    <name type="scientific">Mycena rosella</name>
    <name type="common">Pink bonnet</name>
    <name type="synonym">Agaricus rosellus</name>
    <dbReference type="NCBI Taxonomy" id="1033263"/>
    <lineage>
        <taxon>Eukaryota</taxon>
        <taxon>Fungi</taxon>
        <taxon>Dikarya</taxon>
        <taxon>Basidiomycota</taxon>
        <taxon>Agaricomycotina</taxon>
        <taxon>Agaricomycetes</taxon>
        <taxon>Agaricomycetidae</taxon>
        <taxon>Agaricales</taxon>
        <taxon>Marasmiineae</taxon>
        <taxon>Mycenaceae</taxon>
        <taxon>Mycena</taxon>
    </lineage>
</organism>
<evidence type="ECO:0000256" key="1">
    <source>
        <dbReference type="SAM" id="MobiDB-lite"/>
    </source>
</evidence>
<feature type="region of interest" description="Disordered" evidence="1">
    <location>
        <begin position="23"/>
        <end position="68"/>
    </location>
</feature>
<dbReference type="Proteomes" id="UP001221757">
    <property type="component" value="Unassembled WGS sequence"/>
</dbReference>
<gene>
    <name evidence="2" type="ORF">B0H17DRAFT_1207251</name>
</gene>
<accession>A0AAD7G856</accession>
<protein>
    <submittedName>
        <fullName evidence="2">Uncharacterized protein</fullName>
    </submittedName>
</protein>
<name>A0AAD7G856_MYCRO</name>
<evidence type="ECO:0000313" key="2">
    <source>
        <dbReference type="EMBL" id="KAJ7677204.1"/>
    </source>
</evidence>
<comment type="caution">
    <text evidence="2">The sequence shown here is derived from an EMBL/GenBank/DDBJ whole genome shotgun (WGS) entry which is preliminary data.</text>
</comment>
<evidence type="ECO:0000313" key="3">
    <source>
        <dbReference type="Proteomes" id="UP001221757"/>
    </source>
</evidence>